<feature type="domain" description="TnsE C-terminal" evidence="1">
    <location>
        <begin position="2"/>
        <end position="64"/>
    </location>
</feature>
<dbReference type="RefSeq" id="WP_153858583.1">
    <property type="nucleotide sequence ID" value="NZ_CP045913.1"/>
</dbReference>
<protein>
    <recommendedName>
        <fullName evidence="1">TnsE C-terminal domain-containing protein</fullName>
    </recommendedName>
</protein>
<name>A0A5Q2VCS6_SERPR</name>
<sequence length="75" mass="8430">MDTSDNQTRLSTLLIKQPMTASEWVAFLPELETLLVKKSLSWPASFLKKQCGNNVERLSHPKTVVDGHSVFDQDA</sequence>
<evidence type="ECO:0000313" key="2">
    <source>
        <dbReference type="EMBL" id="QGH61391.1"/>
    </source>
</evidence>
<gene>
    <name evidence="2" type="ORF">GHV41_11345</name>
</gene>
<reference evidence="2 3" key="1">
    <citation type="submission" date="2019-11" db="EMBL/GenBank/DDBJ databases">
        <title>The Phosphoenolpyruvate Phosphotransferase System Regulates Serratia proteamaculans 336X Biofilm Formation and Wheat Roots colonization.</title>
        <authorList>
            <person name="Liu F."/>
        </authorList>
    </citation>
    <scope>NUCLEOTIDE SEQUENCE [LARGE SCALE GENOMIC DNA]</scope>
    <source>
        <strain evidence="2 3">336X</strain>
    </source>
</reference>
<evidence type="ECO:0000313" key="3">
    <source>
        <dbReference type="Proteomes" id="UP000381260"/>
    </source>
</evidence>
<evidence type="ECO:0000259" key="1">
    <source>
        <dbReference type="Pfam" id="PF18623"/>
    </source>
</evidence>
<organism evidence="2 3">
    <name type="scientific">Serratia proteamaculans</name>
    <dbReference type="NCBI Taxonomy" id="28151"/>
    <lineage>
        <taxon>Bacteria</taxon>
        <taxon>Pseudomonadati</taxon>
        <taxon>Pseudomonadota</taxon>
        <taxon>Gammaproteobacteria</taxon>
        <taxon>Enterobacterales</taxon>
        <taxon>Yersiniaceae</taxon>
        <taxon>Serratia</taxon>
    </lineage>
</organism>
<dbReference type="Proteomes" id="UP000381260">
    <property type="component" value="Chromosome"/>
</dbReference>
<proteinExistence type="predicted"/>
<dbReference type="InterPro" id="IPR041419">
    <property type="entry name" value="TnsE_C"/>
</dbReference>
<dbReference type="AlphaFoldDB" id="A0A5Q2VCS6"/>
<dbReference type="Pfam" id="PF18623">
    <property type="entry name" value="TnsE_C"/>
    <property type="match status" value="1"/>
</dbReference>
<accession>A0A5Q2VCS6</accession>
<dbReference type="EMBL" id="CP045913">
    <property type="protein sequence ID" value="QGH61391.1"/>
    <property type="molecule type" value="Genomic_DNA"/>
</dbReference>